<reference evidence="1" key="1">
    <citation type="journal article" date="2021" name="Genome Biol. Evol.">
        <title>A High-Quality Reference Genome for a Parasitic Bivalve with Doubly Uniparental Inheritance (Bivalvia: Unionida).</title>
        <authorList>
            <person name="Smith C.H."/>
        </authorList>
    </citation>
    <scope>NUCLEOTIDE SEQUENCE</scope>
    <source>
        <strain evidence="1">CHS0354</strain>
    </source>
</reference>
<reference evidence="1" key="2">
    <citation type="journal article" date="2021" name="Genome Biol. Evol.">
        <title>Developing a high-quality reference genome for a parasitic bivalve with doubly uniparental inheritance (Bivalvia: Unionida).</title>
        <authorList>
            <person name="Smith C.H."/>
        </authorList>
    </citation>
    <scope>NUCLEOTIDE SEQUENCE</scope>
    <source>
        <strain evidence="1">CHS0354</strain>
        <tissue evidence="1">Mantle</tissue>
    </source>
</reference>
<organism evidence="1 2">
    <name type="scientific">Potamilus streckersoni</name>
    <dbReference type="NCBI Taxonomy" id="2493646"/>
    <lineage>
        <taxon>Eukaryota</taxon>
        <taxon>Metazoa</taxon>
        <taxon>Spiralia</taxon>
        <taxon>Lophotrochozoa</taxon>
        <taxon>Mollusca</taxon>
        <taxon>Bivalvia</taxon>
        <taxon>Autobranchia</taxon>
        <taxon>Heteroconchia</taxon>
        <taxon>Palaeoheterodonta</taxon>
        <taxon>Unionida</taxon>
        <taxon>Unionoidea</taxon>
        <taxon>Unionidae</taxon>
        <taxon>Ambleminae</taxon>
        <taxon>Lampsilini</taxon>
        <taxon>Potamilus</taxon>
    </lineage>
</organism>
<accession>A0AAE0THN3</accession>
<evidence type="ECO:0000313" key="2">
    <source>
        <dbReference type="Proteomes" id="UP001195483"/>
    </source>
</evidence>
<dbReference type="AlphaFoldDB" id="A0AAE0THN3"/>
<feature type="non-terminal residue" evidence="1">
    <location>
        <position position="79"/>
    </location>
</feature>
<protein>
    <submittedName>
        <fullName evidence="1">Uncharacterized protein</fullName>
    </submittedName>
</protein>
<comment type="caution">
    <text evidence="1">The sequence shown here is derived from an EMBL/GenBank/DDBJ whole genome shotgun (WGS) entry which is preliminary data.</text>
</comment>
<name>A0AAE0THN3_9BIVA</name>
<proteinExistence type="predicted"/>
<gene>
    <name evidence="1" type="ORF">CHS0354_039941</name>
</gene>
<reference evidence="1" key="3">
    <citation type="submission" date="2023-05" db="EMBL/GenBank/DDBJ databases">
        <authorList>
            <person name="Smith C.H."/>
        </authorList>
    </citation>
    <scope>NUCLEOTIDE SEQUENCE</scope>
    <source>
        <strain evidence="1">CHS0354</strain>
        <tissue evidence="1">Mantle</tissue>
    </source>
</reference>
<evidence type="ECO:0000313" key="1">
    <source>
        <dbReference type="EMBL" id="KAK3610158.1"/>
    </source>
</evidence>
<keyword evidence="2" id="KW-1185">Reference proteome</keyword>
<dbReference type="Proteomes" id="UP001195483">
    <property type="component" value="Unassembled WGS sequence"/>
</dbReference>
<sequence>MRISICSSRVVRLKWLEIVINHRIHFGPRGGMGLGTTLHGQSSSSPIRTRLVLREIEAPKTKSAKTRKAINNVKFIGDK</sequence>
<dbReference type="EMBL" id="JAEAOA010002325">
    <property type="protein sequence ID" value="KAK3610158.1"/>
    <property type="molecule type" value="Genomic_DNA"/>
</dbReference>